<sequence>MVALTAQRVLSVWEHGLRRHPIDRALLLYALADPDLPSGQLADAPLGDRNAALLRWRQACFGTRLEAWLDCPACGERMEFEIDASQWPSPPTDGSDTLEVRGHRFQRPTSRHLARLTECDDEQAAARRLLLECAVAADALPRDEPALAELLEAVDVAMDAADPWADLSLAMRCPACGHDDDASFDIAGYLWEEIDSQARRLLDDIHALAQAYGWTEPVILALSETRRAAYLARVQP</sequence>
<evidence type="ECO:0000313" key="2">
    <source>
        <dbReference type="Proteomes" id="UP000235346"/>
    </source>
</evidence>
<accession>A0A2N7TFB7</accession>
<keyword evidence="2" id="KW-1185">Reference proteome</keyword>
<name>A0A2N7TFB7_9GAMM</name>
<protein>
    <recommendedName>
        <fullName evidence="3">Phage baseplate protein</fullName>
    </recommendedName>
</protein>
<proteinExistence type="predicted"/>
<organism evidence="1 2">
    <name type="scientific">Halomonas heilongjiangensis</name>
    <dbReference type="NCBI Taxonomy" id="1387883"/>
    <lineage>
        <taxon>Bacteria</taxon>
        <taxon>Pseudomonadati</taxon>
        <taxon>Pseudomonadota</taxon>
        <taxon>Gammaproteobacteria</taxon>
        <taxon>Oceanospirillales</taxon>
        <taxon>Halomonadaceae</taxon>
        <taxon>Halomonas</taxon>
    </lineage>
</organism>
<dbReference type="OrthoDB" id="283948at2"/>
<evidence type="ECO:0008006" key="3">
    <source>
        <dbReference type="Google" id="ProtNLM"/>
    </source>
</evidence>
<dbReference type="RefSeq" id="WP_102630057.1">
    <property type="nucleotide sequence ID" value="NZ_PDOH01000018.1"/>
</dbReference>
<dbReference type="Proteomes" id="UP000235346">
    <property type="component" value="Unassembled WGS sequence"/>
</dbReference>
<comment type="caution">
    <text evidence="1">The sequence shown here is derived from an EMBL/GenBank/DDBJ whole genome shotgun (WGS) entry which is preliminary data.</text>
</comment>
<evidence type="ECO:0000313" key="1">
    <source>
        <dbReference type="EMBL" id="PMR66882.1"/>
    </source>
</evidence>
<dbReference type="EMBL" id="PNRE01000105">
    <property type="protein sequence ID" value="PMR66882.1"/>
    <property type="molecule type" value="Genomic_DNA"/>
</dbReference>
<dbReference type="AlphaFoldDB" id="A0A2N7TFB7"/>
<gene>
    <name evidence="1" type="ORF">C1H66_22265</name>
</gene>
<reference evidence="1 2" key="1">
    <citation type="submission" date="2018-01" db="EMBL/GenBank/DDBJ databases">
        <title>Halomonas endophytica sp. nov., isolated from storage liquid in the stems of Populus euphratica.</title>
        <authorList>
            <person name="Chen C."/>
        </authorList>
    </citation>
    <scope>NUCLEOTIDE SEQUENCE [LARGE SCALE GENOMIC DNA]</scope>
    <source>
        <strain evidence="1 2">DSM 26881</strain>
    </source>
</reference>